<dbReference type="InterPro" id="IPR037883">
    <property type="entry name" value="Knr4/Smi1-like_sf"/>
</dbReference>
<evidence type="ECO:0000313" key="2">
    <source>
        <dbReference type="Proteomes" id="UP000219669"/>
    </source>
</evidence>
<evidence type="ECO:0000313" key="1">
    <source>
        <dbReference type="EMBL" id="SOD66734.1"/>
    </source>
</evidence>
<dbReference type="Pfam" id="PF14568">
    <property type="entry name" value="SUKH_6"/>
    <property type="match status" value="1"/>
</dbReference>
<name>A0A286E7A3_9NEIS</name>
<dbReference type="AlphaFoldDB" id="A0A286E7A3"/>
<dbReference type="EMBL" id="OCNF01000004">
    <property type="protein sequence ID" value="SOD66734.1"/>
    <property type="molecule type" value="Genomic_DNA"/>
</dbReference>
<evidence type="ECO:0008006" key="3">
    <source>
        <dbReference type="Google" id="ProtNLM"/>
    </source>
</evidence>
<dbReference type="RefSeq" id="WP_097113789.1">
    <property type="nucleotide sequence ID" value="NZ_CP083931.1"/>
</dbReference>
<organism evidence="1 2">
    <name type="scientific">Alysiella filiformis DSM 16848</name>
    <dbReference type="NCBI Taxonomy" id="1120981"/>
    <lineage>
        <taxon>Bacteria</taxon>
        <taxon>Pseudomonadati</taxon>
        <taxon>Pseudomonadota</taxon>
        <taxon>Betaproteobacteria</taxon>
        <taxon>Neisseriales</taxon>
        <taxon>Neisseriaceae</taxon>
        <taxon>Alysiella</taxon>
    </lineage>
</organism>
<proteinExistence type="predicted"/>
<sequence length="191" mass="22962">MNDLIKNLLSVKSEYDGFVEYPEMIQGYTEKEIKKIEQKYNLPIRGQFKEFLMTMGKHSGGLLDGDDIYVYRKGGEEYFTDEYRQSMNEIYDDEVDFGDFAQNIIKLFGKIDFEEKKFFIFANVNEHIHKYFMFANDDDDMVYEWDGNTDEIKKMGTLFEFLVQIRQWRYTARKIDKFDKYFKELVTGKLL</sequence>
<accession>A0A286E7A3</accession>
<protein>
    <recommendedName>
        <fullName evidence="3">SMI1 / KNR4 family (SUKH-1)</fullName>
    </recommendedName>
</protein>
<dbReference type="SUPFAM" id="SSF160631">
    <property type="entry name" value="SMI1/KNR4-like"/>
    <property type="match status" value="1"/>
</dbReference>
<dbReference type="Proteomes" id="UP000219669">
    <property type="component" value="Unassembled WGS sequence"/>
</dbReference>
<dbReference type="OrthoDB" id="8613156at2"/>
<keyword evidence="2" id="KW-1185">Reference proteome</keyword>
<dbReference type="Gene3D" id="3.40.1580.10">
    <property type="entry name" value="SMI1/KNR4-like"/>
    <property type="match status" value="1"/>
</dbReference>
<gene>
    <name evidence="1" type="ORF">SAMN02746062_00716</name>
</gene>
<reference evidence="1 2" key="1">
    <citation type="submission" date="2017-09" db="EMBL/GenBank/DDBJ databases">
        <authorList>
            <person name="Ehlers B."/>
            <person name="Leendertz F.H."/>
        </authorList>
    </citation>
    <scope>NUCLEOTIDE SEQUENCE [LARGE SCALE GENOMIC DNA]</scope>
    <source>
        <strain evidence="1 2">DSM 16848</strain>
    </source>
</reference>